<feature type="compositionally biased region" description="Polar residues" evidence="1">
    <location>
        <begin position="60"/>
        <end position="69"/>
    </location>
</feature>
<organism evidence="2 3">
    <name type="scientific">Penicillium antarcticum</name>
    <dbReference type="NCBI Taxonomy" id="416450"/>
    <lineage>
        <taxon>Eukaryota</taxon>
        <taxon>Fungi</taxon>
        <taxon>Dikarya</taxon>
        <taxon>Ascomycota</taxon>
        <taxon>Pezizomycotina</taxon>
        <taxon>Eurotiomycetes</taxon>
        <taxon>Eurotiomycetidae</taxon>
        <taxon>Eurotiales</taxon>
        <taxon>Aspergillaceae</taxon>
        <taxon>Penicillium</taxon>
    </lineage>
</organism>
<comment type="caution">
    <text evidence="2">The sequence shown here is derived from an EMBL/GenBank/DDBJ whole genome shotgun (WGS) entry which is preliminary data.</text>
</comment>
<dbReference type="EMBL" id="MDYN01000022">
    <property type="protein sequence ID" value="OQD82221.1"/>
    <property type="molecule type" value="Genomic_DNA"/>
</dbReference>
<name>A0A1V6PZ50_9EURO</name>
<feature type="compositionally biased region" description="Basic and acidic residues" evidence="1">
    <location>
        <begin position="181"/>
        <end position="191"/>
    </location>
</feature>
<feature type="compositionally biased region" description="Acidic residues" evidence="1">
    <location>
        <begin position="140"/>
        <end position="149"/>
    </location>
</feature>
<feature type="region of interest" description="Disordered" evidence="1">
    <location>
        <begin position="36"/>
        <end position="89"/>
    </location>
</feature>
<dbReference type="AlphaFoldDB" id="A0A1V6PZ50"/>
<keyword evidence="3" id="KW-1185">Reference proteome</keyword>
<sequence>MTKQTGDSTSIKPANKHHRQDCFFIQERWIFYCQKQSADVPGSPRQSEKSRKPDQMLRGNHSSEVGSGSKTDEPLPSQEIETMKQPPSIYTLSLDIWKAPRRIYDHTQTWHAECNTRATNPSERSKKGMLDNGNDAEDKPSEEDFESDDDNGRGEGKEDASLSLDKRLITDKLQPRPRRHGQTDFEGHRHM</sequence>
<feature type="region of interest" description="Disordered" evidence="1">
    <location>
        <begin position="114"/>
        <end position="191"/>
    </location>
</feature>
<feature type="compositionally biased region" description="Basic and acidic residues" evidence="1">
    <location>
        <begin position="46"/>
        <end position="55"/>
    </location>
</feature>
<accession>A0A1V6PZ50</accession>
<protein>
    <submittedName>
        <fullName evidence="2">Uncharacterized protein</fullName>
    </submittedName>
</protein>
<dbReference type="Proteomes" id="UP000191672">
    <property type="component" value="Unassembled WGS sequence"/>
</dbReference>
<evidence type="ECO:0000313" key="2">
    <source>
        <dbReference type="EMBL" id="OQD82221.1"/>
    </source>
</evidence>
<feature type="compositionally biased region" description="Basic and acidic residues" evidence="1">
    <location>
        <begin position="150"/>
        <end position="174"/>
    </location>
</feature>
<proteinExistence type="predicted"/>
<evidence type="ECO:0000313" key="3">
    <source>
        <dbReference type="Proteomes" id="UP000191672"/>
    </source>
</evidence>
<reference evidence="3" key="1">
    <citation type="journal article" date="2017" name="Nat. Microbiol.">
        <title>Global analysis of biosynthetic gene clusters reveals vast potential of secondary metabolite production in Penicillium species.</title>
        <authorList>
            <person name="Nielsen J.C."/>
            <person name="Grijseels S."/>
            <person name="Prigent S."/>
            <person name="Ji B."/>
            <person name="Dainat J."/>
            <person name="Nielsen K.F."/>
            <person name="Frisvad J.C."/>
            <person name="Workman M."/>
            <person name="Nielsen J."/>
        </authorList>
    </citation>
    <scope>NUCLEOTIDE SEQUENCE [LARGE SCALE GENOMIC DNA]</scope>
    <source>
        <strain evidence="3">IBT 31811</strain>
    </source>
</reference>
<evidence type="ECO:0000256" key="1">
    <source>
        <dbReference type="SAM" id="MobiDB-lite"/>
    </source>
</evidence>
<gene>
    <name evidence="2" type="ORF">PENANT_c022G03754</name>
</gene>